<proteinExistence type="predicted"/>
<dbReference type="SUPFAM" id="SSF54427">
    <property type="entry name" value="NTF2-like"/>
    <property type="match status" value="1"/>
</dbReference>
<gene>
    <name evidence="2" type="ORF">ABDJ40_03150</name>
</gene>
<sequence length="149" mass="16809">MSALSLDPRTARLVQAYEALSPSTLPALMQLYDEGATFKDPFNEVRGRAPIQRIFGHMFEVLVAPRFTVQHTVTEGDMAFITWDFEFGREAGGKTWHIHGASCIRYGAQGQVLAHRDYWDAAEELYEKLPLIGRLMRWLRGRLATPAAG</sequence>
<dbReference type="InterPro" id="IPR037401">
    <property type="entry name" value="SnoaL-like"/>
</dbReference>
<evidence type="ECO:0000259" key="1">
    <source>
        <dbReference type="Pfam" id="PF12680"/>
    </source>
</evidence>
<dbReference type="EMBL" id="JBDPZC010000001">
    <property type="protein sequence ID" value="MEO3711757.1"/>
    <property type="molecule type" value="Genomic_DNA"/>
</dbReference>
<dbReference type="InterPro" id="IPR032710">
    <property type="entry name" value="NTF2-like_dom_sf"/>
</dbReference>
<feature type="domain" description="SnoaL-like" evidence="1">
    <location>
        <begin position="15"/>
        <end position="114"/>
    </location>
</feature>
<accession>A0ABV0G9M2</accession>
<dbReference type="RefSeq" id="WP_347605946.1">
    <property type="nucleotide sequence ID" value="NZ_JBDPZC010000001.1"/>
</dbReference>
<dbReference type="Proteomes" id="UP001462640">
    <property type="component" value="Unassembled WGS sequence"/>
</dbReference>
<organism evidence="2 3">
    <name type="scientific">Roseateles flavus</name>
    <dbReference type="NCBI Taxonomy" id="3149041"/>
    <lineage>
        <taxon>Bacteria</taxon>
        <taxon>Pseudomonadati</taxon>
        <taxon>Pseudomonadota</taxon>
        <taxon>Betaproteobacteria</taxon>
        <taxon>Burkholderiales</taxon>
        <taxon>Sphaerotilaceae</taxon>
        <taxon>Roseateles</taxon>
    </lineage>
</organism>
<dbReference type="Pfam" id="PF12680">
    <property type="entry name" value="SnoaL_2"/>
    <property type="match status" value="1"/>
</dbReference>
<evidence type="ECO:0000313" key="2">
    <source>
        <dbReference type="EMBL" id="MEO3711757.1"/>
    </source>
</evidence>
<evidence type="ECO:0000313" key="3">
    <source>
        <dbReference type="Proteomes" id="UP001462640"/>
    </source>
</evidence>
<protein>
    <submittedName>
        <fullName evidence="2">Nuclear transport factor 2 family protein</fullName>
    </submittedName>
</protein>
<name>A0ABV0G9M2_9BURK</name>
<dbReference type="Gene3D" id="3.10.450.50">
    <property type="match status" value="1"/>
</dbReference>
<reference evidence="2 3" key="1">
    <citation type="submission" date="2024-05" db="EMBL/GenBank/DDBJ databases">
        <title>Roseateles sp. 2.12 16S ribosomal RNA gene Genome sequencing and assembly.</title>
        <authorList>
            <person name="Woo H."/>
        </authorList>
    </citation>
    <scope>NUCLEOTIDE SEQUENCE [LARGE SCALE GENOMIC DNA]</scope>
    <source>
        <strain evidence="2 3">2.12</strain>
    </source>
</reference>
<comment type="caution">
    <text evidence="2">The sequence shown here is derived from an EMBL/GenBank/DDBJ whole genome shotgun (WGS) entry which is preliminary data.</text>
</comment>
<keyword evidence="3" id="KW-1185">Reference proteome</keyword>